<feature type="domain" description="CarD-like/TRCF RNAP-interacting" evidence="1">
    <location>
        <begin position="1"/>
        <end position="113"/>
    </location>
</feature>
<evidence type="ECO:0000313" key="2">
    <source>
        <dbReference type="EMBL" id="AZP04651.1"/>
    </source>
</evidence>
<dbReference type="Gene3D" id="2.40.10.170">
    <property type="match status" value="1"/>
</dbReference>
<gene>
    <name evidence="2" type="ORF">EJN90_08395</name>
</gene>
<reference evidence="3" key="1">
    <citation type="submission" date="2018-12" db="EMBL/GenBank/DDBJ databases">
        <title>Complete genome sequencing of Jeotgalibaca sp. H21T32.</title>
        <authorList>
            <person name="Bae J.-W."/>
            <person name="Lee S.-Y."/>
        </authorList>
    </citation>
    <scope>NUCLEOTIDE SEQUENCE [LARGE SCALE GENOMIC DNA]</scope>
    <source>
        <strain evidence="3">H21T32</strain>
    </source>
</reference>
<dbReference type="AlphaFoldDB" id="A0A3S9HBF1"/>
<dbReference type="PANTHER" id="PTHR38447:SF1">
    <property type="entry name" value="RNA POLYMERASE-BINDING TRANSCRIPTION FACTOR CARD"/>
    <property type="match status" value="1"/>
</dbReference>
<sequence>MYQVEDYVVYGNEGVCKIEAIEKLDITGANVEKVYYVLQPIYRSGTVYTPVDTKVSMRPVISKEAAQTLIEGIPSIQAEIDGPTNATFLKNKYTEMLLANDCEELIQLIKTVNVKEDIAEKKNKKLGQTDKHYLRKAEDLLYSEFAIALGIPINKVQTYIKERIETHAVAK</sequence>
<dbReference type="GO" id="GO:0009303">
    <property type="term" value="P:rRNA transcription"/>
    <property type="evidence" value="ECO:0007669"/>
    <property type="project" value="TreeGrafter"/>
</dbReference>
<dbReference type="InterPro" id="IPR042215">
    <property type="entry name" value="CarD-like_C"/>
</dbReference>
<keyword evidence="3" id="KW-1185">Reference proteome</keyword>
<name>A0A3S9HBF1_9LACT</name>
<protein>
    <recommendedName>
        <fullName evidence="1">CarD-like/TRCF RNAP-interacting domain-containing protein</fullName>
    </recommendedName>
</protein>
<dbReference type="EMBL" id="CP034465">
    <property type="protein sequence ID" value="AZP04651.1"/>
    <property type="molecule type" value="Genomic_DNA"/>
</dbReference>
<dbReference type="SMART" id="SM01058">
    <property type="entry name" value="CarD_TRCF"/>
    <property type="match status" value="1"/>
</dbReference>
<organism evidence="2 3">
    <name type="scientific">Jeotgalibaca ciconiae</name>
    <dbReference type="NCBI Taxonomy" id="2496265"/>
    <lineage>
        <taxon>Bacteria</taxon>
        <taxon>Bacillati</taxon>
        <taxon>Bacillota</taxon>
        <taxon>Bacilli</taxon>
        <taxon>Lactobacillales</taxon>
        <taxon>Carnobacteriaceae</taxon>
        <taxon>Jeotgalibaca</taxon>
    </lineage>
</organism>
<dbReference type="OrthoDB" id="9786074at2"/>
<dbReference type="Proteomes" id="UP000273326">
    <property type="component" value="Chromosome"/>
</dbReference>
<dbReference type="InterPro" id="IPR003711">
    <property type="entry name" value="CarD-like/TRCF_RID"/>
</dbReference>
<dbReference type="InterPro" id="IPR036101">
    <property type="entry name" value="CarD-like/TRCF_RID_sf"/>
</dbReference>
<dbReference type="Gene3D" id="1.20.58.1290">
    <property type="entry name" value="CarD-like, C-terminal domain"/>
    <property type="match status" value="1"/>
</dbReference>
<dbReference type="SUPFAM" id="SSF141259">
    <property type="entry name" value="CarD-like"/>
    <property type="match status" value="1"/>
</dbReference>
<proteinExistence type="predicted"/>
<dbReference type="InterPro" id="IPR052531">
    <property type="entry name" value="CarD-like_regulator"/>
</dbReference>
<evidence type="ECO:0000313" key="3">
    <source>
        <dbReference type="Proteomes" id="UP000273326"/>
    </source>
</evidence>
<accession>A0A3S9HBF1</accession>
<dbReference type="Pfam" id="PF02559">
    <property type="entry name" value="CarD_TRCF_RID"/>
    <property type="match status" value="1"/>
</dbReference>
<evidence type="ECO:0000259" key="1">
    <source>
        <dbReference type="SMART" id="SM01058"/>
    </source>
</evidence>
<dbReference type="PANTHER" id="PTHR38447">
    <property type="entry name" value="TRANSCRIPTION FACTOR YDEB-RELATED"/>
    <property type="match status" value="1"/>
</dbReference>
<dbReference type="KEGG" id="jeh:EJN90_08395"/>